<comment type="caution">
    <text evidence="1">The sequence shown here is derived from an EMBL/GenBank/DDBJ whole genome shotgun (WGS) entry which is preliminary data.</text>
</comment>
<evidence type="ECO:0000313" key="1">
    <source>
        <dbReference type="EMBL" id="GAA5513802.1"/>
    </source>
</evidence>
<name>A0ABP9WC54_9DEIO</name>
<dbReference type="EMBL" id="BAABRP010000010">
    <property type="protein sequence ID" value="GAA5513802.1"/>
    <property type="molecule type" value="Genomic_DNA"/>
</dbReference>
<evidence type="ECO:0000313" key="2">
    <source>
        <dbReference type="Proteomes" id="UP001401887"/>
    </source>
</evidence>
<keyword evidence="2" id="KW-1185">Reference proteome</keyword>
<sequence>MKEDTRAARAELPQVAHVLSGEGNGFTLELESGQLVTIAEGDRAALLPIGHDNLAILTHQWGGPDRAAYAVPAALYLELLRHFPEGRPTGMDTLPTLTGAERLTDSLTLYAEGYSPLTLPRRGCWLHPAGFDPAAPFQGILALDVYPPGDYANGCYRFRVDTSTREGRAALAALGLSRFALGNPSQQD</sequence>
<accession>A0ABP9WC54</accession>
<dbReference type="Proteomes" id="UP001401887">
    <property type="component" value="Unassembled WGS sequence"/>
</dbReference>
<protein>
    <submittedName>
        <fullName evidence="1">Uncharacterized protein</fullName>
    </submittedName>
</protein>
<gene>
    <name evidence="1" type="ORF">Dcar01_02550</name>
</gene>
<proteinExistence type="predicted"/>
<dbReference type="RefSeq" id="WP_345465737.1">
    <property type="nucleotide sequence ID" value="NZ_BAABRP010000010.1"/>
</dbReference>
<organism evidence="1 2">
    <name type="scientific">Deinococcus carri</name>
    <dbReference type="NCBI Taxonomy" id="1211323"/>
    <lineage>
        <taxon>Bacteria</taxon>
        <taxon>Thermotogati</taxon>
        <taxon>Deinococcota</taxon>
        <taxon>Deinococci</taxon>
        <taxon>Deinococcales</taxon>
        <taxon>Deinococcaceae</taxon>
        <taxon>Deinococcus</taxon>
    </lineage>
</organism>
<reference evidence="1 2" key="1">
    <citation type="submission" date="2024-02" db="EMBL/GenBank/DDBJ databases">
        <title>Deinococcus carri NBRC 110142.</title>
        <authorList>
            <person name="Ichikawa N."/>
            <person name="Katano-Makiyama Y."/>
            <person name="Hidaka K."/>
        </authorList>
    </citation>
    <scope>NUCLEOTIDE SEQUENCE [LARGE SCALE GENOMIC DNA]</scope>
    <source>
        <strain evidence="1 2">NBRC 110142</strain>
    </source>
</reference>